<dbReference type="SUPFAM" id="SSF57863">
    <property type="entry name" value="ArfGap/RecO-like zinc finger"/>
    <property type="match status" value="1"/>
</dbReference>
<evidence type="ECO:0000313" key="10">
    <source>
        <dbReference type="Proteomes" id="UP000245627"/>
    </source>
</evidence>
<protein>
    <recommendedName>
        <fullName evidence="2 7">DNA repair protein RecO</fullName>
    </recommendedName>
    <alternativeName>
        <fullName evidence="6 7">Recombination protein O</fullName>
    </alternativeName>
</protein>
<dbReference type="AlphaFoldDB" id="A0A2T8HKS0"/>
<dbReference type="InterPro" id="IPR022572">
    <property type="entry name" value="DNA_rep/recomb_RecO_N"/>
</dbReference>
<keyword evidence="5 7" id="KW-0234">DNA repair</keyword>
<dbReference type="PANTHER" id="PTHR33991">
    <property type="entry name" value="DNA REPAIR PROTEIN RECO"/>
    <property type="match status" value="1"/>
</dbReference>
<keyword evidence="4 7" id="KW-0233">DNA recombination</keyword>
<dbReference type="EMBL" id="QDKG01000002">
    <property type="protein sequence ID" value="PVH25983.1"/>
    <property type="molecule type" value="Genomic_DNA"/>
</dbReference>
<dbReference type="GO" id="GO:0043590">
    <property type="term" value="C:bacterial nucleoid"/>
    <property type="evidence" value="ECO:0007669"/>
    <property type="project" value="TreeGrafter"/>
</dbReference>
<proteinExistence type="inferred from homology"/>
<dbReference type="InterPro" id="IPR037278">
    <property type="entry name" value="ARFGAP/RecO"/>
</dbReference>
<evidence type="ECO:0000256" key="6">
    <source>
        <dbReference type="ARBA" id="ARBA00033409"/>
    </source>
</evidence>
<dbReference type="GO" id="GO:0006310">
    <property type="term" value="P:DNA recombination"/>
    <property type="evidence" value="ECO:0007669"/>
    <property type="project" value="UniProtKB-UniRule"/>
</dbReference>
<dbReference type="Pfam" id="PF02565">
    <property type="entry name" value="RecO_C"/>
    <property type="match status" value="1"/>
</dbReference>
<dbReference type="InterPro" id="IPR012340">
    <property type="entry name" value="NA-bd_OB-fold"/>
</dbReference>
<comment type="function">
    <text evidence="7">Involved in DNA repair and RecF pathway recombination.</text>
</comment>
<evidence type="ECO:0000256" key="4">
    <source>
        <dbReference type="ARBA" id="ARBA00023172"/>
    </source>
</evidence>
<organism evidence="9 10">
    <name type="scientific">Sphingobacterium corticibacter</name>
    <dbReference type="NCBI Taxonomy" id="2171749"/>
    <lineage>
        <taxon>Bacteria</taxon>
        <taxon>Pseudomonadati</taxon>
        <taxon>Bacteroidota</taxon>
        <taxon>Sphingobacteriia</taxon>
        <taxon>Sphingobacteriales</taxon>
        <taxon>Sphingobacteriaceae</taxon>
        <taxon>Sphingobacterium</taxon>
    </lineage>
</organism>
<dbReference type="GO" id="GO:0006302">
    <property type="term" value="P:double-strand break repair"/>
    <property type="evidence" value="ECO:0007669"/>
    <property type="project" value="TreeGrafter"/>
</dbReference>
<dbReference type="PANTHER" id="PTHR33991:SF1">
    <property type="entry name" value="DNA REPAIR PROTEIN RECO"/>
    <property type="match status" value="1"/>
</dbReference>
<comment type="similarity">
    <text evidence="1 7">Belongs to the RecO family.</text>
</comment>
<dbReference type="Gene3D" id="2.40.50.140">
    <property type="entry name" value="Nucleic acid-binding proteins"/>
    <property type="match status" value="1"/>
</dbReference>
<feature type="domain" description="DNA replication/recombination mediator RecO N-terminal" evidence="8">
    <location>
        <begin position="1"/>
        <end position="76"/>
    </location>
</feature>
<dbReference type="Proteomes" id="UP000245627">
    <property type="component" value="Unassembled WGS sequence"/>
</dbReference>
<dbReference type="Pfam" id="PF11967">
    <property type="entry name" value="RecO_N"/>
    <property type="match status" value="1"/>
</dbReference>
<keyword evidence="3 7" id="KW-0227">DNA damage</keyword>
<dbReference type="Gene3D" id="1.20.1440.120">
    <property type="entry name" value="Recombination protein O, C-terminal domain"/>
    <property type="match status" value="1"/>
</dbReference>
<gene>
    <name evidence="7 9" type="primary">recO</name>
    <name evidence="9" type="ORF">DC487_08680</name>
</gene>
<name>A0A2T8HKS0_9SPHI</name>
<dbReference type="InterPro" id="IPR042242">
    <property type="entry name" value="RecO_C"/>
</dbReference>
<evidence type="ECO:0000256" key="1">
    <source>
        <dbReference type="ARBA" id="ARBA00007452"/>
    </source>
</evidence>
<accession>A0A2T8HKS0</accession>
<evidence type="ECO:0000313" key="9">
    <source>
        <dbReference type="EMBL" id="PVH25983.1"/>
    </source>
</evidence>
<evidence type="ECO:0000259" key="8">
    <source>
        <dbReference type="Pfam" id="PF11967"/>
    </source>
</evidence>
<evidence type="ECO:0000256" key="2">
    <source>
        <dbReference type="ARBA" id="ARBA00021310"/>
    </source>
</evidence>
<dbReference type="SUPFAM" id="SSF50249">
    <property type="entry name" value="Nucleic acid-binding proteins"/>
    <property type="match status" value="1"/>
</dbReference>
<keyword evidence="10" id="KW-1185">Reference proteome</keyword>
<sequence length="238" mass="27542">MIVRTQGIALKLTNYSENSIVAQIFTKDHGLQSYLIQGAKKPKAKIPLAILQPFHLLDLQAYHKEHNQLQRIKEAQQYPVLRDIPLNIVKSSIAMFLNEVLYKVLRHQNPDPFVFQYIADSIQWLDQATTKLGNFHLLFLIGLSRYLGFYPIQTQKPYLDLAEGVFTNSLPAHAHFIAEPNTSTFRLLMNSSFESMHEVSLSKDDRRYLLEKILDLYRLHTENFGEVRSLVVLEEIFA</sequence>
<dbReference type="RefSeq" id="WP_116775550.1">
    <property type="nucleotide sequence ID" value="NZ_QDKG01000002.1"/>
</dbReference>
<dbReference type="NCBIfam" id="TIGR00613">
    <property type="entry name" value="reco"/>
    <property type="match status" value="1"/>
</dbReference>
<dbReference type="InterPro" id="IPR003717">
    <property type="entry name" value="RecO"/>
</dbReference>
<dbReference type="HAMAP" id="MF_00201">
    <property type="entry name" value="RecO"/>
    <property type="match status" value="1"/>
</dbReference>
<dbReference type="OrthoDB" id="9789152at2"/>
<comment type="caution">
    <text evidence="9">The sequence shown here is derived from an EMBL/GenBank/DDBJ whole genome shotgun (WGS) entry which is preliminary data.</text>
</comment>
<evidence type="ECO:0000256" key="5">
    <source>
        <dbReference type="ARBA" id="ARBA00023204"/>
    </source>
</evidence>
<reference evidence="9 10" key="1">
    <citation type="submission" date="2018-04" db="EMBL/GenBank/DDBJ databases">
        <title>Sphingobacterium cortibacter sp. nov.</title>
        <authorList>
            <person name="Li Y."/>
        </authorList>
    </citation>
    <scope>NUCLEOTIDE SEQUENCE [LARGE SCALE GENOMIC DNA]</scope>
    <source>
        <strain evidence="9 10">2c-3</strain>
    </source>
</reference>
<evidence type="ECO:0000256" key="7">
    <source>
        <dbReference type="HAMAP-Rule" id="MF_00201"/>
    </source>
</evidence>
<evidence type="ECO:0000256" key="3">
    <source>
        <dbReference type="ARBA" id="ARBA00022763"/>
    </source>
</evidence>